<dbReference type="InterPro" id="IPR012910">
    <property type="entry name" value="Plug_dom"/>
</dbReference>
<dbReference type="Pfam" id="PF00593">
    <property type="entry name" value="TonB_dep_Rec_b-barrel"/>
    <property type="match status" value="1"/>
</dbReference>
<keyword evidence="3 8" id="KW-1134">Transmembrane beta strand</keyword>
<evidence type="ECO:0000256" key="10">
    <source>
        <dbReference type="SAM" id="SignalP"/>
    </source>
</evidence>
<proteinExistence type="inferred from homology"/>
<dbReference type="CDD" id="cd01347">
    <property type="entry name" value="ligand_gated_channel"/>
    <property type="match status" value="1"/>
</dbReference>
<feature type="chain" id="PRO_5045545054" evidence="10">
    <location>
        <begin position="33"/>
        <end position="958"/>
    </location>
</feature>
<dbReference type="Proteomes" id="UP001301442">
    <property type="component" value="Chromosome"/>
</dbReference>
<comment type="subcellular location">
    <subcellularLocation>
        <location evidence="1 8">Cell outer membrane</location>
        <topology evidence="1 8">Multi-pass membrane protein</topology>
    </subcellularLocation>
</comment>
<evidence type="ECO:0000256" key="8">
    <source>
        <dbReference type="PROSITE-ProRule" id="PRU01360"/>
    </source>
</evidence>
<evidence type="ECO:0000313" key="13">
    <source>
        <dbReference type="EMBL" id="WOH39520.1"/>
    </source>
</evidence>
<dbReference type="InterPro" id="IPR010104">
    <property type="entry name" value="TonB_rcpt_bac"/>
</dbReference>
<evidence type="ECO:0000259" key="11">
    <source>
        <dbReference type="Pfam" id="PF00593"/>
    </source>
</evidence>
<gene>
    <name evidence="13" type="ORF">RI844_09895</name>
</gene>
<dbReference type="EMBL" id="CP136600">
    <property type="protein sequence ID" value="WOH39520.1"/>
    <property type="molecule type" value="Genomic_DNA"/>
</dbReference>
<evidence type="ECO:0000256" key="7">
    <source>
        <dbReference type="ARBA" id="ARBA00023237"/>
    </source>
</evidence>
<keyword evidence="14" id="KW-1185">Reference proteome</keyword>
<feature type="domain" description="TonB-dependent receptor-like beta-barrel" evidence="11">
    <location>
        <begin position="456"/>
        <end position="915"/>
    </location>
</feature>
<dbReference type="NCBIfam" id="TIGR01782">
    <property type="entry name" value="TonB-Xanth-Caul"/>
    <property type="match status" value="1"/>
</dbReference>
<evidence type="ECO:0000256" key="2">
    <source>
        <dbReference type="ARBA" id="ARBA00022448"/>
    </source>
</evidence>
<feature type="domain" description="TonB-dependent receptor plug" evidence="12">
    <location>
        <begin position="66"/>
        <end position="164"/>
    </location>
</feature>
<reference evidence="13 14" key="1">
    <citation type="submission" date="2023-09" db="EMBL/GenBank/DDBJ databases">
        <authorList>
            <person name="Qi X."/>
        </authorList>
    </citation>
    <scope>NUCLEOTIDE SEQUENCE [LARGE SCALE GENOMIC DNA]</scope>
    <source>
        <strain evidence="13 14">S1-1</strain>
    </source>
</reference>
<accession>A0ABZ0GV31</accession>
<feature type="signal peptide" evidence="10">
    <location>
        <begin position="1"/>
        <end position="32"/>
    </location>
</feature>
<dbReference type="Gene3D" id="2.40.170.20">
    <property type="entry name" value="TonB-dependent receptor, beta-barrel domain"/>
    <property type="match status" value="1"/>
</dbReference>
<keyword evidence="2 8" id="KW-0813">Transport</keyword>
<dbReference type="SUPFAM" id="SSF56935">
    <property type="entry name" value="Porins"/>
    <property type="match status" value="1"/>
</dbReference>
<keyword evidence="5 9" id="KW-0798">TonB box</keyword>
<evidence type="ECO:0000256" key="3">
    <source>
        <dbReference type="ARBA" id="ARBA00022452"/>
    </source>
</evidence>
<dbReference type="Gene3D" id="2.170.130.10">
    <property type="entry name" value="TonB-dependent receptor, plug domain"/>
    <property type="match status" value="1"/>
</dbReference>
<dbReference type="InterPro" id="IPR037066">
    <property type="entry name" value="Plug_dom_sf"/>
</dbReference>
<evidence type="ECO:0000256" key="9">
    <source>
        <dbReference type="RuleBase" id="RU003357"/>
    </source>
</evidence>
<evidence type="ECO:0000256" key="5">
    <source>
        <dbReference type="ARBA" id="ARBA00023077"/>
    </source>
</evidence>
<dbReference type="InterPro" id="IPR000531">
    <property type="entry name" value="Beta-barrel_TonB"/>
</dbReference>
<sequence length="958" mass="105868">MKSFKVAKLTKACHIALLGTSSMLMLSNAAFAAEEINANDAASEEVEVIEVTGFRASEQQSRDIKKEAVGVVDAIIAEDIGKMPDDNVAEALQRVTGISITRANGEGSQVSVRGMAPNLNRIVVNGKTLTSAGDDQAVGLEAFSSGLLERVEVFKTPGASMVEGSLGATISLKTRRALDAKKRKIVVSANAGYSDLSEEVDPKLQLNYIDQFFDNKFGFAGNLNYEKRRNRQDGMEVFGYIMPTSVTGGKKGAPGTITDPEEGVIRSLPEGHPDRFFNGEDLGPFGAARPNNFNFRQYQQERERIGGSASFEYRPNDSTEFVFDIGASTYDVEQDRYQFSLGPNYINPDTMILNDNNTVVYGDGYLTDENGIPNPDDMGNMVSNNAWSTKEETNYIVGLDASKNFDRLSISGSIGYSYTELETPESFRLSFNTSHAGVRTPYSFDSRLGDMPSILFGEEDAHLEPSRYTIQAVTSSTDMTEDDEISAKFDLDYDLDFHWIQTLEFGVRATKRNKDRISDAPRFTSSAEGVNQYNWNMTLADDGVQGDFPVNDFYDGVSGNTIHSWPIANLDASLAGFGITKEELQNSELSDPNKLNGYNIEEQTQAAYIMANFENDSGSLVGNVGVRFVHTDTTSTGGVKEGDEIVITDFENDYDNVLPSLNLRYSFTDETILRFAAGRVMARPSFGEIAPRLSISSSDATGKIKGGNPYLDPYLSDQVDLSLEYYMGDSGMVSLGLFYKDIEDYILKTTVVSPYYDSSGECYLGGDGSDVDEDGCKLFEITRPINGPSSEVVGAEVNVYRDLDFLPSFWSNFSIKFNYTYNDSTAEIVDPNTGEVVEGTEFPLEGLSEHTTNATLAYETHDFGIRLSHNYRSEYLNSAFGSQNNAQYVDDYQQFDLSGSYKINDSIKVVIKAVNITDEEKTAYFDQLPYWEQIGSTERLKYYNTNGRRYSIGVTASF</sequence>
<dbReference type="RefSeq" id="WP_348398286.1">
    <property type="nucleotide sequence ID" value="NZ_CP136600.1"/>
</dbReference>
<keyword evidence="7 8" id="KW-0998">Cell outer membrane</keyword>
<keyword evidence="6 8" id="KW-0472">Membrane</keyword>
<evidence type="ECO:0000313" key="14">
    <source>
        <dbReference type="Proteomes" id="UP001301442"/>
    </source>
</evidence>
<dbReference type="Pfam" id="PF07715">
    <property type="entry name" value="Plug"/>
    <property type="match status" value="1"/>
</dbReference>
<keyword evidence="4 8" id="KW-0812">Transmembrane</keyword>
<evidence type="ECO:0000259" key="12">
    <source>
        <dbReference type="Pfam" id="PF07715"/>
    </source>
</evidence>
<evidence type="ECO:0000256" key="4">
    <source>
        <dbReference type="ARBA" id="ARBA00022692"/>
    </source>
</evidence>
<evidence type="ECO:0000256" key="6">
    <source>
        <dbReference type="ARBA" id="ARBA00023136"/>
    </source>
</evidence>
<dbReference type="PANTHER" id="PTHR40980:SF3">
    <property type="entry name" value="TONB-DEPENDENT RECEPTOR-LIKE BETA-BARREL DOMAIN-CONTAINING PROTEIN"/>
    <property type="match status" value="1"/>
</dbReference>
<evidence type="ECO:0000256" key="1">
    <source>
        <dbReference type="ARBA" id="ARBA00004571"/>
    </source>
</evidence>
<organism evidence="13 14">
    <name type="scientific">Thalassotalea fonticola</name>
    <dbReference type="NCBI Taxonomy" id="3065649"/>
    <lineage>
        <taxon>Bacteria</taxon>
        <taxon>Pseudomonadati</taxon>
        <taxon>Pseudomonadota</taxon>
        <taxon>Gammaproteobacteria</taxon>
        <taxon>Alteromonadales</taxon>
        <taxon>Colwelliaceae</taxon>
        <taxon>Thalassotalea</taxon>
    </lineage>
</organism>
<dbReference type="InterPro" id="IPR039426">
    <property type="entry name" value="TonB-dep_rcpt-like"/>
</dbReference>
<dbReference type="InterPro" id="IPR036942">
    <property type="entry name" value="Beta-barrel_TonB_sf"/>
</dbReference>
<keyword evidence="10" id="KW-0732">Signal</keyword>
<dbReference type="PROSITE" id="PS52016">
    <property type="entry name" value="TONB_DEPENDENT_REC_3"/>
    <property type="match status" value="1"/>
</dbReference>
<comment type="similarity">
    <text evidence="8 9">Belongs to the TonB-dependent receptor family.</text>
</comment>
<keyword evidence="13" id="KW-0675">Receptor</keyword>
<name>A0ABZ0GV31_9GAMM</name>
<protein>
    <submittedName>
        <fullName evidence="13">TonB-dependent receptor</fullName>
    </submittedName>
</protein>
<dbReference type="PANTHER" id="PTHR40980">
    <property type="entry name" value="PLUG DOMAIN-CONTAINING PROTEIN"/>
    <property type="match status" value="1"/>
</dbReference>